<dbReference type="KEGG" id="fer:FNB15_11590"/>
<sequence length="318" mass="33146">MRYRAIASIGILAASVAAFAGADAQAQTYKLMTGPQGGVWVPLGGTLKAMFEKTLAGANVQTLPGAGIANVKGVEEGKADFGFGNSTSTVDAIEGRAPFDKKATNVCQIANLYPQYFQIVALADAKVGKVADMKGKTIAVQTRGNTAEAISADILKANSLAYTDMGKVNFMASYNDAAALLQDGHAQVFTLGTTIPASSVMDLASSRGITMVPVSDAEVAAMKKINAGYVKGTIPAGTYPKQDKDVPAIAYSAHFIASCKLPEDKVYAVTKAMATQIADMAAINKAMAKMTPKDMAEDIGVPFHPGAAKYYREVGALK</sequence>
<evidence type="ECO:0000256" key="1">
    <source>
        <dbReference type="SAM" id="SignalP"/>
    </source>
</evidence>
<dbReference type="RefSeq" id="WP_144068850.1">
    <property type="nucleotide sequence ID" value="NZ_CP041636.1"/>
</dbReference>
<dbReference type="Pfam" id="PF16868">
    <property type="entry name" value="NMT1_3"/>
    <property type="match status" value="1"/>
</dbReference>
<dbReference type="InterPro" id="IPR011852">
    <property type="entry name" value="TRAP_TAXI"/>
</dbReference>
<dbReference type="NCBIfam" id="TIGR02122">
    <property type="entry name" value="TRAP_TAXI"/>
    <property type="match status" value="1"/>
</dbReference>
<evidence type="ECO:0000313" key="3">
    <source>
        <dbReference type="Proteomes" id="UP000317496"/>
    </source>
</evidence>
<dbReference type="OrthoDB" id="8477520at2"/>
<dbReference type="PANTHER" id="PTHR42941:SF1">
    <property type="entry name" value="SLL1037 PROTEIN"/>
    <property type="match status" value="1"/>
</dbReference>
<keyword evidence="3" id="KW-1185">Reference proteome</keyword>
<proteinExistence type="predicted"/>
<protein>
    <submittedName>
        <fullName evidence="2">TAXI family TRAP transporter solute-binding subunit</fullName>
    </submittedName>
</protein>
<name>A0A516H271_9PROT</name>
<accession>A0A516H271</accession>
<organism evidence="2 3">
    <name type="scientific">Ferrovibrio terrae</name>
    <dbReference type="NCBI Taxonomy" id="2594003"/>
    <lineage>
        <taxon>Bacteria</taxon>
        <taxon>Pseudomonadati</taxon>
        <taxon>Pseudomonadota</taxon>
        <taxon>Alphaproteobacteria</taxon>
        <taxon>Rhodospirillales</taxon>
        <taxon>Rhodospirillaceae</taxon>
        <taxon>Ferrovibrio</taxon>
    </lineage>
</organism>
<reference evidence="2 3" key="1">
    <citation type="submission" date="2019-07" db="EMBL/GenBank/DDBJ databases">
        <title>Genome sequencing for Ferrovibrio sp. K5.</title>
        <authorList>
            <person name="Park S.-J."/>
        </authorList>
    </citation>
    <scope>NUCLEOTIDE SEQUENCE [LARGE SCALE GENOMIC DNA]</scope>
    <source>
        <strain evidence="2 3">K5</strain>
    </source>
</reference>
<dbReference type="PANTHER" id="PTHR42941">
    <property type="entry name" value="SLL1037 PROTEIN"/>
    <property type="match status" value="1"/>
</dbReference>
<dbReference type="Gene3D" id="3.40.190.10">
    <property type="entry name" value="Periplasmic binding protein-like II"/>
    <property type="match status" value="2"/>
</dbReference>
<gene>
    <name evidence="2" type="ORF">FNB15_11590</name>
</gene>
<feature type="signal peptide" evidence="1">
    <location>
        <begin position="1"/>
        <end position="20"/>
    </location>
</feature>
<dbReference type="CDD" id="cd13520">
    <property type="entry name" value="PBP2_TAXI_TRAP"/>
    <property type="match status" value="1"/>
</dbReference>
<evidence type="ECO:0000313" key="2">
    <source>
        <dbReference type="EMBL" id="QDO97869.1"/>
    </source>
</evidence>
<dbReference type="Proteomes" id="UP000317496">
    <property type="component" value="Chromosome"/>
</dbReference>
<feature type="chain" id="PRO_5022180346" evidence="1">
    <location>
        <begin position="21"/>
        <end position="318"/>
    </location>
</feature>
<keyword evidence="1" id="KW-0732">Signal</keyword>
<dbReference type="SUPFAM" id="SSF53850">
    <property type="entry name" value="Periplasmic binding protein-like II"/>
    <property type="match status" value="1"/>
</dbReference>
<dbReference type="AlphaFoldDB" id="A0A516H271"/>
<dbReference type="EMBL" id="CP041636">
    <property type="protein sequence ID" value="QDO97869.1"/>
    <property type="molecule type" value="Genomic_DNA"/>
</dbReference>